<keyword evidence="7" id="KW-1185">Reference proteome</keyword>
<protein>
    <recommendedName>
        <fullName evidence="4">Eukaryotic translation initiation factor 3 subunit J</fullName>
        <shortName evidence="4">eIF3j</shortName>
    </recommendedName>
    <alternativeName>
        <fullName evidence="4">Eukaryotic translation initiation factor 3 30 kDa subunit homolog</fullName>
        <shortName evidence="4">eIF-3 30 kDa subunit homolog</shortName>
    </alternativeName>
</protein>
<evidence type="ECO:0000256" key="2">
    <source>
        <dbReference type="ARBA" id="ARBA00022540"/>
    </source>
</evidence>
<feature type="region of interest" description="Disordered" evidence="5">
    <location>
        <begin position="1"/>
        <end position="70"/>
    </location>
</feature>
<dbReference type="GO" id="GO:0001732">
    <property type="term" value="P:formation of cytoplasmic translation initiation complex"/>
    <property type="evidence" value="ECO:0007669"/>
    <property type="project" value="UniProtKB-UniRule"/>
</dbReference>
<evidence type="ECO:0000256" key="4">
    <source>
        <dbReference type="HAMAP-Rule" id="MF_03009"/>
    </source>
</evidence>
<dbReference type="GO" id="GO:0033290">
    <property type="term" value="C:eukaryotic 48S preinitiation complex"/>
    <property type="evidence" value="ECO:0007669"/>
    <property type="project" value="UniProtKB-UniRule"/>
</dbReference>
<dbReference type="VEuPathDB" id="FungiDB:MELLADRAFT_70479"/>
<accession>F4R468</accession>
<dbReference type="Pfam" id="PF08597">
    <property type="entry name" value="eIF3_subunit"/>
    <property type="match status" value="1"/>
</dbReference>
<sequence length="257" mass="28096">MSDWDASDNENQKSSLPVIPITATVKTNKWADEDADEDVKDDWEASEDSDSEKKQEATKPKGPVRNKGITKMKIAEKEAEEAARLAELQAKAEEEADPILRKRREQQRTVEADMENARGLFGDAVISSNNEDPMKMNPKTKEDFEAMSTALSKLIISKHGSKALYPTFLEHFIRQLAAPISDVHARKAASALTTIANEKQRIARDAKKGGKGGKVKPTLGGVVGTSASAGVKGGRGAMADLEVYDQALDDDYDDDFM</sequence>
<evidence type="ECO:0000313" key="6">
    <source>
        <dbReference type="EMBL" id="EGG13047.1"/>
    </source>
</evidence>
<gene>
    <name evidence="4" type="primary">HCR1</name>
    <name evidence="6" type="ORF">MELLADRAFT_70479</name>
</gene>
<dbReference type="HAMAP" id="MF_03009">
    <property type="entry name" value="eIF3j"/>
    <property type="match status" value="1"/>
</dbReference>
<comment type="similarity">
    <text evidence="4">Belongs to the eIF-3 subunit J family.</text>
</comment>
<evidence type="ECO:0000256" key="3">
    <source>
        <dbReference type="ARBA" id="ARBA00022917"/>
    </source>
</evidence>
<reference evidence="7" key="1">
    <citation type="journal article" date="2011" name="Proc. Natl. Acad. Sci. U.S.A.">
        <title>Obligate biotrophy features unraveled by the genomic analysis of rust fungi.</title>
        <authorList>
            <person name="Duplessis S."/>
            <person name="Cuomo C.A."/>
            <person name="Lin Y.-C."/>
            <person name="Aerts A."/>
            <person name="Tisserant E."/>
            <person name="Veneault-Fourrey C."/>
            <person name="Joly D.L."/>
            <person name="Hacquard S."/>
            <person name="Amselem J."/>
            <person name="Cantarel B.L."/>
            <person name="Chiu R."/>
            <person name="Coutinho P.M."/>
            <person name="Feau N."/>
            <person name="Field M."/>
            <person name="Frey P."/>
            <person name="Gelhaye E."/>
            <person name="Goldberg J."/>
            <person name="Grabherr M.G."/>
            <person name="Kodira C.D."/>
            <person name="Kohler A."/>
            <person name="Kuees U."/>
            <person name="Lindquist E.A."/>
            <person name="Lucas S.M."/>
            <person name="Mago R."/>
            <person name="Mauceli E."/>
            <person name="Morin E."/>
            <person name="Murat C."/>
            <person name="Pangilinan J.L."/>
            <person name="Park R."/>
            <person name="Pearson M."/>
            <person name="Quesneville H."/>
            <person name="Rouhier N."/>
            <person name="Sakthikumar S."/>
            <person name="Salamov A.A."/>
            <person name="Schmutz J."/>
            <person name="Selles B."/>
            <person name="Shapiro H."/>
            <person name="Tanguay P."/>
            <person name="Tuskan G.A."/>
            <person name="Henrissat B."/>
            <person name="Van de Peer Y."/>
            <person name="Rouze P."/>
            <person name="Ellis J.G."/>
            <person name="Dodds P.N."/>
            <person name="Schein J.E."/>
            <person name="Zhong S."/>
            <person name="Hamelin R.C."/>
            <person name="Grigoriev I.V."/>
            <person name="Szabo L.J."/>
            <person name="Martin F."/>
        </authorList>
    </citation>
    <scope>NUCLEOTIDE SEQUENCE [LARGE SCALE GENOMIC DNA]</scope>
    <source>
        <strain evidence="7">98AG31 / pathotype 3-4-7</strain>
    </source>
</reference>
<dbReference type="AlphaFoldDB" id="F4R468"/>
<comment type="function">
    <text evidence="4">Component of the eukaryotic translation initiation factor 3 (eIF-3) complex, which is involved in protein synthesis of a specialized repertoire of mRNAs and, together with other initiation factors, stimulates binding of mRNA and methionyl-tRNAi to the 40S ribosome. The eIF-3 complex specifically targets and initiates translation of a subset of mRNAs involved in cell proliferation.</text>
</comment>
<dbReference type="HOGENOM" id="CLU_085806_0_0_1"/>
<proteinExistence type="inferred from homology"/>
<dbReference type="KEGG" id="mlr:MELLADRAFT_70479"/>
<evidence type="ECO:0000313" key="7">
    <source>
        <dbReference type="Proteomes" id="UP000001072"/>
    </source>
</evidence>
<dbReference type="GeneID" id="18931539"/>
<comment type="subcellular location">
    <subcellularLocation>
        <location evidence="4">Cytoplasm</location>
    </subcellularLocation>
</comment>
<comment type="subunit">
    <text evidence="4">Component of the eukaryotic translation initiation factor 3 (eIF-3) complex.</text>
</comment>
<dbReference type="eggNOG" id="KOG4813">
    <property type="taxonomic scope" value="Eukaryota"/>
</dbReference>
<dbReference type="OrthoDB" id="20381at2759"/>
<dbReference type="GO" id="GO:0003743">
    <property type="term" value="F:translation initiation factor activity"/>
    <property type="evidence" value="ECO:0007669"/>
    <property type="project" value="UniProtKB-UniRule"/>
</dbReference>
<evidence type="ECO:0000256" key="1">
    <source>
        <dbReference type="ARBA" id="ARBA00022490"/>
    </source>
</evidence>
<keyword evidence="1 4" id="KW-0963">Cytoplasm</keyword>
<keyword evidence="2 4" id="KW-0396">Initiation factor</keyword>
<dbReference type="InParanoid" id="F4R468"/>
<dbReference type="GO" id="GO:0005852">
    <property type="term" value="C:eukaryotic translation initiation factor 3 complex"/>
    <property type="evidence" value="ECO:0007669"/>
    <property type="project" value="UniProtKB-UniRule"/>
</dbReference>
<keyword evidence="3 4" id="KW-0648">Protein biosynthesis</keyword>
<dbReference type="Gene3D" id="1.10.246.60">
    <property type="entry name" value="Eukaryotic translation initiation factor 3 like domains"/>
    <property type="match status" value="1"/>
</dbReference>
<name>F4R468_MELLP</name>
<dbReference type="InterPro" id="IPR023194">
    <property type="entry name" value="eIF3-like_dom_sf"/>
</dbReference>
<dbReference type="InterPro" id="IPR013906">
    <property type="entry name" value="eIF3j"/>
</dbReference>
<dbReference type="PANTHER" id="PTHR21681:SF0">
    <property type="entry name" value="EUKARYOTIC TRANSLATION INITIATION FACTOR 3 SUBUNIT J"/>
    <property type="match status" value="1"/>
</dbReference>
<dbReference type="GO" id="GO:0016282">
    <property type="term" value="C:eukaryotic 43S preinitiation complex"/>
    <property type="evidence" value="ECO:0007669"/>
    <property type="project" value="UniProtKB-UniRule"/>
</dbReference>
<dbReference type="RefSeq" id="XP_007403985.1">
    <property type="nucleotide sequence ID" value="XM_007403923.1"/>
</dbReference>
<dbReference type="STRING" id="747676.F4R468"/>
<dbReference type="EMBL" id="GL883090">
    <property type="protein sequence ID" value="EGG13047.1"/>
    <property type="molecule type" value="Genomic_DNA"/>
</dbReference>
<feature type="compositionally biased region" description="Acidic residues" evidence="5">
    <location>
        <begin position="33"/>
        <end position="50"/>
    </location>
</feature>
<evidence type="ECO:0000256" key="5">
    <source>
        <dbReference type="SAM" id="MobiDB-lite"/>
    </source>
</evidence>
<organism evidence="7">
    <name type="scientific">Melampsora larici-populina (strain 98AG31 / pathotype 3-4-7)</name>
    <name type="common">Poplar leaf rust fungus</name>
    <dbReference type="NCBI Taxonomy" id="747676"/>
    <lineage>
        <taxon>Eukaryota</taxon>
        <taxon>Fungi</taxon>
        <taxon>Dikarya</taxon>
        <taxon>Basidiomycota</taxon>
        <taxon>Pucciniomycotina</taxon>
        <taxon>Pucciniomycetes</taxon>
        <taxon>Pucciniales</taxon>
        <taxon>Melampsoraceae</taxon>
        <taxon>Melampsora</taxon>
    </lineage>
</organism>
<dbReference type="PANTHER" id="PTHR21681">
    <property type="entry name" value="EUKARYOTIC TRANSLATION INITIATION FACTOR 3 SUBUNIT J"/>
    <property type="match status" value="1"/>
</dbReference>
<dbReference type="Proteomes" id="UP000001072">
    <property type="component" value="Unassembled WGS sequence"/>
</dbReference>